<dbReference type="AlphaFoldDB" id="A0A0K9P1P3"/>
<dbReference type="GO" id="GO:0002182">
    <property type="term" value="P:cytoplasmic translational elongation"/>
    <property type="evidence" value="ECO:0007669"/>
    <property type="project" value="InterPro"/>
</dbReference>
<dbReference type="GO" id="GO:0003735">
    <property type="term" value="F:structural constituent of ribosome"/>
    <property type="evidence" value="ECO:0007669"/>
    <property type="project" value="InterPro"/>
</dbReference>
<comment type="caution">
    <text evidence="2">The sequence shown here is derived from an EMBL/GenBank/DDBJ whole genome shotgun (WGS) entry which is preliminary data.</text>
</comment>
<dbReference type="OrthoDB" id="1227494at2759"/>
<evidence type="ECO:0000313" key="3">
    <source>
        <dbReference type="Proteomes" id="UP000036987"/>
    </source>
</evidence>
<name>A0A0K9P1P3_ZOSMR</name>
<dbReference type="InterPro" id="IPR044076">
    <property type="entry name" value="Ribosomal_P2"/>
</dbReference>
<dbReference type="PANTHER" id="PTHR21141:SF5">
    <property type="entry name" value="LARGE RIBOSOMAL SUBUNIT PROTEIN P2"/>
    <property type="match status" value="1"/>
</dbReference>
<evidence type="ECO:0000256" key="1">
    <source>
        <dbReference type="ARBA" id="ARBA00003362"/>
    </source>
</evidence>
<comment type="function">
    <text evidence="1">Plays an important role in the elongation step of protein synthesis.</text>
</comment>
<gene>
    <name evidence="2" type="ORF">ZOSMA_48G00570</name>
</gene>
<dbReference type="GO" id="GO:0022625">
    <property type="term" value="C:cytosolic large ribosomal subunit"/>
    <property type="evidence" value="ECO:0007669"/>
    <property type="project" value="InterPro"/>
</dbReference>
<keyword evidence="3" id="KW-1185">Reference proteome</keyword>
<dbReference type="Proteomes" id="UP000036987">
    <property type="component" value="Unassembled WGS sequence"/>
</dbReference>
<accession>A0A0K9P1P3</accession>
<dbReference type="PANTHER" id="PTHR21141">
    <property type="entry name" value="60S ACIDIC RIBOSOMAL PROTEIN FAMILY MEMBER"/>
    <property type="match status" value="1"/>
</dbReference>
<sequence length="121" mass="12509">MVGSAAVLLNSLPTAAIFHRHNPNLTARYFPSSFQIRSISRLRGVISCSASLEDGLEQIPSGGVSSAVEEIIDSLNRMKIIKGKDITELMASGREKLASVPSGCGVAVAAAPTSGGAVRAT</sequence>
<evidence type="ECO:0000313" key="2">
    <source>
        <dbReference type="EMBL" id="KMZ62137.1"/>
    </source>
</evidence>
<reference evidence="3" key="1">
    <citation type="journal article" date="2016" name="Nature">
        <title>The genome of the seagrass Zostera marina reveals angiosperm adaptation to the sea.</title>
        <authorList>
            <person name="Olsen J.L."/>
            <person name="Rouze P."/>
            <person name="Verhelst B."/>
            <person name="Lin Y.-C."/>
            <person name="Bayer T."/>
            <person name="Collen J."/>
            <person name="Dattolo E."/>
            <person name="De Paoli E."/>
            <person name="Dittami S."/>
            <person name="Maumus F."/>
            <person name="Michel G."/>
            <person name="Kersting A."/>
            <person name="Lauritano C."/>
            <person name="Lohaus R."/>
            <person name="Toepel M."/>
            <person name="Tonon T."/>
            <person name="Vanneste K."/>
            <person name="Amirebrahimi M."/>
            <person name="Brakel J."/>
            <person name="Bostroem C."/>
            <person name="Chovatia M."/>
            <person name="Grimwood J."/>
            <person name="Jenkins J.W."/>
            <person name="Jueterbock A."/>
            <person name="Mraz A."/>
            <person name="Stam W.T."/>
            <person name="Tice H."/>
            <person name="Bornberg-Bauer E."/>
            <person name="Green P.J."/>
            <person name="Pearson G.A."/>
            <person name="Procaccini G."/>
            <person name="Duarte C.M."/>
            <person name="Schmutz J."/>
            <person name="Reusch T.B.H."/>
            <person name="Van de Peer Y."/>
        </authorList>
    </citation>
    <scope>NUCLEOTIDE SEQUENCE [LARGE SCALE GENOMIC DNA]</scope>
    <source>
        <strain evidence="3">cv. Finnish</strain>
    </source>
</reference>
<organism evidence="2 3">
    <name type="scientific">Zostera marina</name>
    <name type="common">Eelgrass</name>
    <dbReference type="NCBI Taxonomy" id="29655"/>
    <lineage>
        <taxon>Eukaryota</taxon>
        <taxon>Viridiplantae</taxon>
        <taxon>Streptophyta</taxon>
        <taxon>Embryophyta</taxon>
        <taxon>Tracheophyta</taxon>
        <taxon>Spermatophyta</taxon>
        <taxon>Magnoliopsida</taxon>
        <taxon>Liliopsida</taxon>
        <taxon>Zosteraceae</taxon>
        <taxon>Zostera</taxon>
    </lineage>
</organism>
<dbReference type="EMBL" id="LFYR01001410">
    <property type="protein sequence ID" value="KMZ62137.1"/>
    <property type="molecule type" value="Genomic_DNA"/>
</dbReference>
<protein>
    <submittedName>
        <fullName evidence="2">Uncharacterized protein</fullName>
    </submittedName>
</protein>
<dbReference type="STRING" id="29655.A0A0K9P1P3"/>
<proteinExistence type="predicted"/>